<feature type="compositionally biased region" description="Basic and acidic residues" evidence="1">
    <location>
        <begin position="291"/>
        <end position="322"/>
    </location>
</feature>
<sequence length="710" mass="81290">MYNSGNNVVPGSPPLCNVSGSPVYMTGVKIRTFSPVCNGNYANMHANKMRKNVNGYLTPVVPFLGQRRFPSGAKRIGKKEYVRSVGQPNRLKSFKQYRCVAKGWGEVAAGRGACHSHGGEVRPAEGLPERSGNPGGGPNGGLSGTPSGYLNGHPRAEMSGTPAVSSRVSDKTRQSYKAAGYFIVKTEVEQNAAANANQETNKRNINVKILLGYDPLKKQPNSRPLIETDGGPQMKGELNIPGGKKDQGECNPVVTAYREFSEESIYLYNMFVAYFSHLHYVMKGIAPGGRQVEKRPAEERQVEKRPAEERQVEKRPAEERQVQRNPECSPQMELTPYELSLRRNFLTDVTEMSIEEKKRAINLHINNFMLYFKEVCLDIKENHEAMYRCSYPPSYHEKRSATLERIHKEVSLLSSIENDEVNNFKLYYAQGKYSLFFYNAIQYHCKNMLHYLRNYFWHNYTTFFYILLHENMNFLIRCRGNSRTNYEPYLFDSGEIKKKIDPDLYHNLMHVENLIPSEYGTKKRDTFYGEEGASQKGEGDSQMDTGYMNDMIWLDLSDLLLYLLRSCSYVGIVRHVWSLFDEIMQRGGDPVGTSHYGSHREDYHHEEAESSHFVLVGQGSLKLHRSITAKVWHLYKDMHRRLHMLIQHEEYDAFWALFFSPFNTKLSERNVGTLRRGCGAPFRKFLNCLVTSRDFWVFLFLNLVGSIPGG</sequence>
<accession>A0A564ZW34</accession>
<protein>
    <recommendedName>
        <fullName evidence="4">Nudix hydrolase domain-containing protein</fullName>
    </recommendedName>
</protein>
<gene>
    <name evidence="2" type="ORF">PVP01_1019700</name>
</gene>
<organism evidence="2 3">
    <name type="scientific">Plasmodium vivax</name>
    <name type="common">malaria parasite P. vivax</name>
    <dbReference type="NCBI Taxonomy" id="5855"/>
    <lineage>
        <taxon>Eukaryota</taxon>
        <taxon>Sar</taxon>
        <taxon>Alveolata</taxon>
        <taxon>Apicomplexa</taxon>
        <taxon>Aconoidasida</taxon>
        <taxon>Haemosporida</taxon>
        <taxon>Plasmodiidae</taxon>
        <taxon>Plasmodium</taxon>
        <taxon>Plasmodium (Plasmodium)</taxon>
    </lineage>
</organism>
<reference evidence="3" key="1">
    <citation type="submission" date="2016-07" db="EMBL/GenBank/DDBJ databases">
        <authorList>
            <consortium name="Pathogen Informatics"/>
        </authorList>
    </citation>
    <scope>NUCLEOTIDE SEQUENCE [LARGE SCALE GENOMIC DNA]</scope>
</reference>
<evidence type="ECO:0000256" key="1">
    <source>
        <dbReference type="SAM" id="MobiDB-lite"/>
    </source>
</evidence>
<evidence type="ECO:0008006" key="4">
    <source>
        <dbReference type="Google" id="ProtNLM"/>
    </source>
</evidence>
<dbReference type="VEuPathDB" id="PlasmoDB:PVP01_1019700"/>
<dbReference type="VEuPathDB" id="PlasmoDB:PVPAM_100026100"/>
<evidence type="ECO:0000313" key="2">
    <source>
        <dbReference type="EMBL" id="VUZ96503.1"/>
    </source>
</evidence>
<dbReference type="Proteomes" id="UP000220605">
    <property type="component" value="Chromosome 10"/>
</dbReference>
<dbReference type="InterPro" id="IPR015797">
    <property type="entry name" value="NUDIX_hydrolase-like_dom_sf"/>
</dbReference>
<proteinExistence type="predicted"/>
<evidence type="ECO:0000313" key="3">
    <source>
        <dbReference type="Proteomes" id="UP000220605"/>
    </source>
</evidence>
<dbReference type="SUPFAM" id="SSF55811">
    <property type="entry name" value="Nudix"/>
    <property type="match status" value="1"/>
</dbReference>
<feature type="region of interest" description="Disordered" evidence="1">
    <location>
        <begin position="290"/>
        <end position="329"/>
    </location>
</feature>
<dbReference type="EMBL" id="LT635621">
    <property type="protein sequence ID" value="VUZ96503.1"/>
    <property type="molecule type" value="Genomic_DNA"/>
</dbReference>
<name>A0A564ZW34_PLAVI</name>
<dbReference type="CDD" id="cd02883">
    <property type="entry name" value="NUDIX_Hydrolase"/>
    <property type="match status" value="1"/>
</dbReference>
<dbReference type="VEuPathDB" id="PlasmoDB:PVW1_100043900"/>
<feature type="region of interest" description="Disordered" evidence="1">
    <location>
        <begin position="112"/>
        <end position="170"/>
    </location>
</feature>
<dbReference type="VEuPathDB" id="PlasmoDB:PVX_080530"/>
<dbReference type="AlphaFoldDB" id="A0A564ZW34"/>
<feature type="compositionally biased region" description="Gly residues" evidence="1">
    <location>
        <begin position="133"/>
        <end position="143"/>
    </location>
</feature>
<dbReference type="OrthoDB" id="392488at2759"/>